<comment type="caution">
    <text evidence="2">The sequence shown here is derived from an EMBL/GenBank/DDBJ whole genome shotgun (WGS) entry which is preliminary data.</text>
</comment>
<accession>J0ZGK9</accession>
<sequence>MIITHYTFVVVENEIKFYLLLFEEKIENIILSFSWRIYLATSLIPLAVHSDIITFFVICIKYSKNINFIEYSPSLLNLLK</sequence>
<evidence type="ECO:0000313" key="2">
    <source>
        <dbReference type="EMBL" id="EJF87258.1"/>
    </source>
</evidence>
<reference evidence="2 3" key="1">
    <citation type="submission" date="2012-03" db="EMBL/GenBank/DDBJ databases">
        <title>The Genome Sequence of Bartonella rattimassiliensis 15908.</title>
        <authorList>
            <consortium name="The Broad Institute Genome Sequencing Platform"/>
            <consortium name="The Broad Institute Genome Sequencing Center for Infectious Disease"/>
            <person name="Feldgarden M."/>
            <person name="Kirby J."/>
            <person name="Kosoy M."/>
            <person name="Birtles R."/>
            <person name="Probert W.S."/>
            <person name="Chiaraviglio L."/>
            <person name="Young S.K."/>
            <person name="Zeng Q."/>
            <person name="Gargeya S."/>
            <person name="Fitzgerald M."/>
            <person name="Haas B."/>
            <person name="Abouelleil A."/>
            <person name="Alvarado L."/>
            <person name="Arachchi H.M."/>
            <person name="Berlin A."/>
            <person name="Chapman S.B."/>
            <person name="Gearin G."/>
            <person name="Goldberg J."/>
            <person name="Griggs A."/>
            <person name="Gujja S."/>
            <person name="Hansen M."/>
            <person name="Heiman D."/>
            <person name="Howarth C."/>
            <person name="Larimer J."/>
            <person name="Lui A."/>
            <person name="MacDonald P.J.P."/>
            <person name="McCowen C."/>
            <person name="Montmayeur A."/>
            <person name="Murphy C."/>
            <person name="Neiman D."/>
            <person name="Pearson M."/>
            <person name="Priest M."/>
            <person name="Roberts A."/>
            <person name="Saif S."/>
            <person name="Shea T."/>
            <person name="Sisk P."/>
            <person name="Stolte C."/>
            <person name="Sykes S."/>
            <person name="Wortman J."/>
            <person name="Nusbaum C."/>
            <person name="Birren B."/>
        </authorList>
    </citation>
    <scope>NUCLEOTIDE SEQUENCE [LARGE SCALE GENOMIC DNA]</scope>
    <source>
        <strain evidence="2 3">15908</strain>
    </source>
</reference>
<dbReference type="Proteomes" id="UP000001077">
    <property type="component" value="Unassembled WGS sequence"/>
</dbReference>
<organism evidence="2 3">
    <name type="scientific">Bartonella rattimassiliensis 15908</name>
    <dbReference type="NCBI Taxonomy" id="1094556"/>
    <lineage>
        <taxon>Bacteria</taxon>
        <taxon>Pseudomonadati</taxon>
        <taxon>Pseudomonadota</taxon>
        <taxon>Alphaproteobacteria</taxon>
        <taxon>Hyphomicrobiales</taxon>
        <taxon>Bartonellaceae</taxon>
        <taxon>Bartonella</taxon>
    </lineage>
</organism>
<proteinExistence type="predicted"/>
<name>J0ZGK9_9HYPH</name>
<keyword evidence="1" id="KW-0472">Membrane</keyword>
<dbReference type="AlphaFoldDB" id="J0ZGK9"/>
<feature type="transmembrane region" description="Helical" evidence="1">
    <location>
        <begin position="37"/>
        <end position="60"/>
    </location>
</feature>
<keyword evidence="1" id="KW-1133">Transmembrane helix</keyword>
<evidence type="ECO:0000256" key="1">
    <source>
        <dbReference type="SAM" id="Phobius"/>
    </source>
</evidence>
<gene>
    <name evidence="2" type="ORF">MCY_00382</name>
</gene>
<dbReference type="EMBL" id="AILY01000008">
    <property type="protein sequence ID" value="EJF87258.1"/>
    <property type="molecule type" value="Genomic_DNA"/>
</dbReference>
<evidence type="ECO:0000313" key="3">
    <source>
        <dbReference type="Proteomes" id="UP000001077"/>
    </source>
</evidence>
<protein>
    <submittedName>
        <fullName evidence="2">Uncharacterized protein</fullName>
    </submittedName>
</protein>
<dbReference type="HOGENOM" id="CLU_2582590_0_0_5"/>
<keyword evidence="3" id="KW-1185">Reference proteome</keyword>
<keyword evidence="1" id="KW-0812">Transmembrane</keyword>